<evidence type="ECO:0000256" key="3">
    <source>
        <dbReference type="ARBA" id="ARBA00022475"/>
    </source>
</evidence>
<dbReference type="CDD" id="cd17369">
    <property type="entry name" value="MFS_ShiA_like"/>
    <property type="match status" value="1"/>
</dbReference>
<evidence type="ECO:0000256" key="6">
    <source>
        <dbReference type="ARBA" id="ARBA00023136"/>
    </source>
</evidence>
<sequence length="443" mass="47050">MQTQTNTTAAGIDNRQKKRVALASAVGTSVEWYDYHVYSIASALVIGKLFFPEISPLAGTMAAFATFAVGFIARPLGGILAGHLADRIGRKRVMVITLTLMGAATMLIGMLPTYAQIGAAAPVLLVVLRLLQGLSAGGEWGSASLMAVEHAPANQRGRFGNYVQLGTPAGMFLANVVILGATFMLAEDQFEAWGWRVPFLLSAVMVVIGFVIRAKVDESPVFQALEKNSTLEKIPLAELLRSHKTRVVLAVLSFIGNNAVGYIFLAFMTAYGTTTLGLARNTMLNVMLAGCVTWFASMIYFANLSDRIGRHKVYFLGYGILAVWAIPFFALFNTANVGLILLAVMVLTFGLAATYGPQAALFAELFPARVRASGVSLAYAVGACLGGGFSPLIATALFGATGTVYAVSAFMIAFSVISFVAIAALRRIPNSFAVSPSERNVNA</sequence>
<comment type="subcellular location">
    <subcellularLocation>
        <location evidence="1">Cell membrane</location>
        <topology evidence="1">Multi-pass membrane protein</topology>
    </subcellularLocation>
</comment>
<dbReference type="PROSITE" id="PS50850">
    <property type="entry name" value="MFS"/>
    <property type="match status" value="1"/>
</dbReference>
<feature type="transmembrane region" description="Helical" evidence="7">
    <location>
        <begin position="313"/>
        <end position="332"/>
    </location>
</feature>
<keyword evidence="2" id="KW-0813">Transport</keyword>
<dbReference type="Proteomes" id="UP001209654">
    <property type="component" value="Unassembled WGS sequence"/>
</dbReference>
<dbReference type="InterPro" id="IPR020846">
    <property type="entry name" value="MFS_dom"/>
</dbReference>
<feature type="transmembrane region" description="Helical" evidence="7">
    <location>
        <begin position="338"/>
        <end position="356"/>
    </location>
</feature>
<gene>
    <name evidence="9" type="primary">shiA_2</name>
    <name evidence="9" type="ORF">AHIS1636_33570</name>
</gene>
<dbReference type="EMBL" id="BRVS01000026">
    <property type="protein sequence ID" value="GLB68914.1"/>
    <property type="molecule type" value="Genomic_DNA"/>
</dbReference>
<feature type="transmembrane region" description="Helical" evidence="7">
    <location>
        <begin position="247"/>
        <end position="271"/>
    </location>
</feature>
<feature type="transmembrane region" description="Helical" evidence="7">
    <location>
        <begin position="54"/>
        <end position="73"/>
    </location>
</feature>
<keyword evidence="6 7" id="KW-0472">Membrane</keyword>
<dbReference type="PANTHER" id="PTHR43045">
    <property type="entry name" value="SHIKIMATE TRANSPORTER"/>
    <property type="match status" value="1"/>
</dbReference>
<accession>A0ABQ5MY81</accession>
<evidence type="ECO:0000313" key="10">
    <source>
        <dbReference type="Proteomes" id="UP001209654"/>
    </source>
</evidence>
<evidence type="ECO:0000256" key="2">
    <source>
        <dbReference type="ARBA" id="ARBA00022448"/>
    </source>
</evidence>
<name>A0ABQ5MY81_9MICC</name>
<feature type="domain" description="Major facilitator superfamily (MFS) profile" evidence="8">
    <location>
        <begin position="20"/>
        <end position="426"/>
    </location>
</feature>
<protein>
    <submittedName>
        <fullName evidence="9">MFS transporter</fullName>
    </submittedName>
</protein>
<feature type="transmembrane region" description="Helical" evidence="7">
    <location>
        <begin position="165"/>
        <end position="186"/>
    </location>
</feature>
<dbReference type="Pfam" id="PF07690">
    <property type="entry name" value="MFS_1"/>
    <property type="match status" value="1"/>
</dbReference>
<evidence type="ECO:0000256" key="1">
    <source>
        <dbReference type="ARBA" id="ARBA00004651"/>
    </source>
</evidence>
<reference evidence="9 10" key="1">
    <citation type="journal article" date="2023" name="Int. J. Syst. Evol. Microbiol.">
        <title>Arthrobacter mangrovi sp. nov., an actinobacterium isolated from the rhizosphere of a mangrove.</title>
        <authorList>
            <person name="Hamada M."/>
            <person name="Saitou S."/>
            <person name="Enomoto N."/>
            <person name="Nanri K."/>
            <person name="Hidaka K."/>
            <person name="Miura T."/>
            <person name="Tamura T."/>
        </authorList>
    </citation>
    <scope>NUCLEOTIDE SEQUENCE [LARGE SCALE GENOMIC DNA]</scope>
    <source>
        <strain evidence="9 10">NBRC 112813</strain>
    </source>
</reference>
<feature type="transmembrane region" description="Helical" evidence="7">
    <location>
        <begin position="377"/>
        <end position="398"/>
    </location>
</feature>
<feature type="transmembrane region" description="Helical" evidence="7">
    <location>
        <begin position="192"/>
        <end position="212"/>
    </location>
</feature>
<evidence type="ECO:0000256" key="4">
    <source>
        <dbReference type="ARBA" id="ARBA00022692"/>
    </source>
</evidence>
<dbReference type="PANTHER" id="PTHR43045:SF1">
    <property type="entry name" value="SHIKIMATE TRANSPORTER"/>
    <property type="match status" value="1"/>
</dbReference>
<keyword evidence="4 7" id="KW-0812">Transmembrane</keyword>
<feature type="transmembrane region" description="Helical" evidence="7">
    <location>
        <begin position="117"/>
        <end position="136"/>
    </location>
</feature>
<dbReference type="Gene3D" id="1.20.1250.20">
    <property type="entry name" value="MFS general substrate transporter like domains"/>
    <property type="match status" value="2"/>
</dbReference>
<keyword evidence="3" id="KW-1003">Cell membrane</keyword>
<keyword evidence="5 7" id="KW-1133">Transmembrane helix</keyword>
<evidence type="ECO:0000313" key="9">
    <source>
        <dbReference type="EMBL" id="GLB68914.1"/>
    </source>
</evidence>
<comment type="caution">
    <text evidence="9">The sequence shown here is derived from an EMBL/GenBank/DDBJ whole genome shotgun (WGS) entry which is preliminary data.</text>
</comment>
<evidence type="ECO:0000259" key="8">
    <source>
        <dbReference type="PROSITE" id="PS50850"/>
    </source>
</evidence>
<evidence type="ECO:0000256" key="7">
    <source>
        <dbReference type="SAM" id="Phobius"/>
    </source>
</evidence>
<organism evidence="9 10">
    <name type="scientific">Arthrobacter mangrovi</name>
    <dbReference type="NCBI Taxonomy" id="2966350"/>
    <lineage>
        <taxon>Bacteria</taxon>
        <taxon>Bacillati</taxon>
        <taxon>Actinomycetota</taxon>
        <taxon>Actinomycetes</taxon>
        <taxon>Micrococcales</taxon>
        <taxon>Micrococcaceae</taxon>
        <taxon>Arthrobacter</taxon>
    </lineage>
</organism>
<keyword evidence="10" id="KW-1185">Reference proteome</keyword>
<dbReference type="RefSeq" id="WP_264797005.1">
    <property type="nucleotide sequence ID" value="NZ_BRVS01000026.1"/>
</dbReference>
<dbReference type="InterPro" id="IPR011701">
    <property type="entry name" value="MFS"/>
</dbReference>
<feature type="transmembrane region" description="Helical" evidence="7">
    <location>
        <begin position="404"/>
        <end position="425"/>
    </location>
</feature>
<proteinExistence type="predicted"/>
<feature type="transmembrane region" description="Helical" evidence="7">
    <location>
        <begin position="283"/>
        <end position="301"/>
    </location>
</feature>
<evidence type="ECO:0000256" key="5">
    <source>
        <dbReference type="ARBA" id="ARBA00022989"/>
    </source>
</evidence>
<dbReference type="SUPFAM" id="SSF103473">
    <property type="entry name" value="MFS general substrate transporter"/>
    <property type="match status" value="1"/>
</dbReference>
<feature type="transmembrane region" description="Helical" evidence="7">
    <location>
        <begin position="93"/>
        <end position="111"/>
    </location>
</feature>
<dbReference type="InterPro" id="IPR036259">
    <property type="entry name" value="MFS_trans_sf"/>
</dbReference>